<gene>
    <name evidence="2" type="ORF">SLEP1_g12607</name>
</gene>
<sequence length="162" mass="19032">MIISLSILDSIFENLVFSVDHWRGKFELDFEINGNPPCGFKINVHCQTSRSIDVPLVLVVRLCTWRGWENFKKSNENDYNRSSPLSLDFHHHFFTLFLCLASSPLLFLMSLVVWCWHCYLHAVLWVFTFYSIDLWHLICLASPYVIRRRRGPKLPIEADVSI</sequence>
<evidence type="ECO:0000256" key="1">
    <source>
        <dbReference type="SAM" id="Phobius"/>
    </source>
</evidence>
<evidence type="ECO:0000313" key="3">
    <source>
        <dbReference type="Proteomes" id="UP001054252"/>
    </source>
</evidence>
<protein>
    <submittedName>
        <fullName evidence="2">Uncharacterized protein</fullName>
    </submittedName>
</protein>
<dbReference type="EMBL" id="BPVZ01000014">
    <property type="protein sequence ID" value="GKU99818.1"/>
    <property type="molecule type" value="Genomic_DNA"/>
</dbReference>
<reference evidence="2 3" key="1">
    <citation type="journal article" date="2021" name="Commun. Biol.">
        <title>The genome of Shorea leprosula (Dipterocarpaceae) highlights the ecological relevance of drought in aseasonal tropical rainforests.</title>
        <authorList>
            <person name="Ng K.K.S."/>
            <person name="Kobayashi M.J."/>
            <person name="Fawcett J.A."/>
            <person name="Hatakeyama M."/>
            <person name="Paape T."/>
            <person name="Ng C.H."/>
            <person name="Ang C.C."/>
            <person name="Tnah L.H."/>
            <person name="Lee C.T."/>
            <person name="Nishiyama T."/>
            <person name="Sese J."/>
            <person name="O'Brien M.J."/>
            <person name="Copetti D."/>
            <person name="Mohd Noor M.I."/>
            <person name="Ong R.C."/>
            <person name="Putra M."/>
            <person name="Sireger I.Z."/>
            <person name="Indrioko S."/>
            <person name="Kosugi Y."/>
            <person name="Izuno A."/>
            <person name="Isagi Y."/>
            <person name="Lee S.L."/>
            <person name="Shimizu K.K."/>
        </authorList>
    </citation>
    <scope>NUCLEOTIDE SEQUENCE [LARGE SCALE GENOMIC DNA]</scope>
    <source>
        <strain evidence="2">214</strain>
    </source>
</reference>
<organism evidence="2 3">
    <name type="scientific">Rubroshorea leprosula</name>
    <dbReference type="NCBI Taxonomy" id="152421"/>
    <lineage>
        <taxon>Eukaryota</taxon>
        <taxon>Viridiplantae</taxon>
        <taxon>Streptophyta</taxon>
        <taxon>Embryophyta</taxon>
        <taxon>Tracheophyta</taxon>
        <taxon>Spermatophyta</taxon>
        <taxon>Magnoliopsida</taxon>
        <taxon>eudicotyledons</taxon>
        <taxon>Gunneridae</taxon>
        <taxon>Pentapetalae</taxon>
        <taxon>rosids</taxon>
        <taxon>malvids</taxon>
        <taxon>Malvales</taxon>
        <taxon>Dipterocarpaceae</taxon>
        <taxon>Rubroshorea</taxon>
    </lineage>
</organism>
<evidence type="ECO:0000313" key="2">
    <source>
        <dbReference type="EMBL" id="GKU99818.1"/>
    </source>
</evidence>
<keyword evidence="3" id="KW-1185">Reference proteome</keyword>
<keyword evidence="1" id="KW-0812">Transmembrane</keyword>
<name>A0AAV5IIW8_9ROSI</name>
<keyword evidence="1" id="KW-1133">Transmembrane helix</keyword>
<dbReference type="AlphaFoldDB" id="A0AAV5IIW8"/>
<keyword evidence="1" id="KW-0472">Membrane</keyword>
<dbReference type="Proteomes" id="UP001054252">
    <property type="component" value="Unassembled WGS sequence"/>
</dbReference>
<proteinExistence type="predicted"/>
<accession>A0AAV5IIW8</accession>
<comment type="caution">
    <text evidence="2">The sequence shown here is derived from an EMBL/GenBank/DDBJ whole genome shotgun (WGS) entry which is preliminary data.</text>
</comment>
<feature type="transmembrane region" description="Helical" evidence="1">
    <location>
        <begin position="93"/>
        <end position="116"/>
    </location>
</feature>
<feature type="transmembrane region" description="Helical" evidence="1">
    <location>
        <begin position="122"/>
        <end position="146"/>
    </location>
</feature>